<protein>
    <submittedName>
        <fullName evidence="6">Uncharacterized protein</fullName>
    </submittedName>
</protein>
<dbReference type="GeneTree" id="ENSGT00390000016048"/>
<keyword evidence="7" id="KW-1185">Reference proteome</keyword>
<feature type="region of interest" description="Disordered" evidence="5">
    <location>
        <begin position="46"/>
        <end position="87"/>
    </location>
</feature>
<reference evidence="6" key="2">
    <citation type="submission" date="2025-09" db="UniProtKB">
        <authorList>
            <consortium name="Ensembl"/>
        </authorList>
    </citation>
    <scope>IDENTIFICATION</scope>
</reference>
<dbReference type="Proteomes" id="UP000472275">
    <property type="component" value="Chromosome 19"/>
</dbReference>
<evidence type="ECO:0000256" key="4">
    <source>
        <dbReference type="ARBA" id="ARBA00022737"/>
    </source>
</evidence>
<feature type="compositionally biased region" description="Basic and acidic residues" evidence="5">
    <location>
        <begin position="68"/>
        <end position="77"/>
    </location>
</feature>
<evidence type="ECO:0000256" key="3">
    <source>
        <dbReference type="ARBA" id="ARBA00022614"/>
    </source>
</evidence>
<evidence type="ECO:0000256" key="5">
    <source>
        <dbReference type="SAM" id="MobiDB-lite"/>
    </source>
</evidence>
<dbReference type="PANTHER" id="PTHR22710">
    <property type="entry name" value="X-RAY RADIATION RESISTANCE ASSOCIATED PROTEIN 1 XRRA1"/>
    <property type="match status" value="1"/>
</dbReference>
<accession>A0A663EPS3</accession>
<keyword evidence="4" id="KW-0677">Repeat</keyword>
<evidence type="ECO:0000256" key="2">
    <source>
        <dbReference type="ARBA" id="ARBA00022490"/>
    </source>
</evidence>
<organism evidence="6 7">
    <name type="scientific">Aquila chrysaetos chrysaetos</name>
    <dbReference type="NCBI Taxonomy" id="223781"/>
    <lineage>
        <taxon>Eukaryota</taxon>
        <taxon>Metazoa</taxon>
        <taxon>Chordata</taxon>
        <taxon>Craniata</taxon>
        <taxon>Vertebrata</taxon>
        <taxon>Euteleostomi</taxon>
        <taxon>Archelosauria</taxon>
        <taxon>Archosauria</taxon>
        <taxon>Dinosauria</taxon>
        <taxon>Saurischia</taxon>
        <taxon>Theropoda</taxon>
        <taxon>Coelurosauria</taxon>
        <taxon>Aves</taxon>
        <taxon>Neognathae</taxon>
        <taxon>Neoaves</taxon>
        <taxon>Telluraves</taxon>
        <taxon>Accipitrimorphae</taxon>
        <taxon>Accipitriformes</taxon>
        <taxon>Accipitridae</taxon>
        <taxon>Accipitrinae</taxon>
        <taxon>Aquila</taxon>
    </lineage>
</organism>
<dbReference type="InParanoid" id="A0A663EPS3"/>
<name>A0A663EPS3_AQUCH</name>
<comment type="subcellular location">
    <subcellularLocation>
        <location evidence="1">Cytoplasm</location>
    </subcellularLocation>
</comment>
<dbReference type="AlphaFoldDB" id="A0A663EPS3"/>
<evidence type="ECO:0000313" key="6">
    <source>
        <dbReference type="Ensembl" id="ENSACCP00020014203.1"/>
    </source>
</evidence>
<dbReference type="PANTHER" id="PTHR22710:SF2">
    <property type="entry name" value="X-RAY RADIATION RESISTANCE-ASSOCIATED PROTEIN 1"/>
    <property type="match status" value="1"/>
</dbReference>
<sequence length="208" mass="22908">WTSIPSPQVTSHLPKVTKRPLMLEAPAKTFLWKRLPAAVEAVRDDAPLSPAQPLPPISSVTPAGSERTALREGEGDSRPPPGSAEDDIASFFMTQDVSRPLLRPVAEGRLEKRSEQRGEGSSQVVPERYKGYEELLGGDTDPDFIEPVGIQKNVQALYYILKHPLVYRDIKPQLDSMQKPYVPRKKVKSQSSKGRLVASISGSTHVFG</sequence>
<dbReference type="Ensembl" id="ENSACCT00020014831.1">
    <property type="protein sequence ID" value="ENSACCP00020014203.1"/>
    <property type="gene ID" value="ENSACCG00020009800.1"/>
</dbReference>
<keyword evidence="2" id="KW-0963">Cytoplasm</keyword>
<dbReference type="GO" id="GO:0005634">
    <property type="term" value="C:nucleus"/>
    <property type="evidence" value="ECO:0007669"/>
    <property type="project" value="TreeGrafter"/>
</dbReference>
<feature type="region of interest" description="Disordered" evidence="5">
    <location>
        <begin position="1"/>
        <end position="20"/>
    </location>
</feature>
<feature type="compositionally biased region" description="Polar residues" evidence="5">
    <location>
        <begin position="1"/>
        <end position="11"/>
    </location>
</feature>
<dbReference type="GO" id="GO:0005737">
    <property type="term" value="C:cytoplasm"/>
    <property type="evidence" value="ECO:0007669"/>
    <property type="project" value="UniProtKB-SubCell"/>
</dbReference>
<evidence type="ECO:0000313" key="7">
    <source>
        <dbReference type="Proteomes" id="UP000472275"/>
    </source>
</evidence>
<proteinExistence type="predicted"/>
<evidence type="ECO:0000256" key="1">
    <source>
        <dbReference type="ARBA" id="ARBA00004496"/>
    </source>
</evidence>
<reference evidence="6" key="1">
    <citation type="submission" date="2025-08" db="UniProtKB">
        <authorList>
            <consortium name="Ensembl"/>
        </authorList>
    </citation>
    <scope>IDENTIFICATION</scope>
</reference>
<keyword evidence="3" id="KW-0433">Leucine-rich repeat</keyword>